<dbReference type="PROSITE" id="PS50949">
    <property type="entry name" value="HTH_GNTR"/>
    <property type="match status" value="1"/>
</dbReference>
<dbReference type="InterPro" id="IPR036388">
    <property type="entry name" value="WH-like_DNA-bd_sf"/>
</dbReference>
<feature type="domain" description="HTH gntR-type" evidence="4">
    <location>
        <begin position="9"/>
        <end position="77"/>
    </location>
</feature>
<evidence type="ECO:0000256" key="3">
    <source>
        <dbReference type="ARBA" id="ARBA00023163"/>
    </source>
</evidence>
<name>A0ABV9DNZ4_9BACI</name>
<dbReference type="SMART" id="SM00345">
    <property type="entry name" value="HTH_GNTR"/>
    <property type="match status" value="1"/>
</dbReference>
<gene>
    <name evidence="5" type="ORF">ACFO3D_15220</name>
</gene>
<dbReference type="SUPFAM" id="SSF46785">
    <property type="entry name" value="Winged helix' DNA-binding domain"/>
    <property type="match status" value="1"/>
</dbReference>
<accession>A0ABV9DNZ4</accession>
<keyword evidence="6" id="KW-1185">Reference proteome</keyword>
<protein>
    <submittedName>
        <fullName evidence="5">GntR family transcriptional regulator</fullName>
    </submittedName>
</protein>
<dbReference type="InterPro" id="IPR036390">
    <property type="entry name" value="WH_DNA-bd_sf"/>
</dbReference>
<evidence type="ECO:0000259" key="4">
    <source>
        <dbReference type="PROSITE" id="PS50949"/>
    </source>
</evidence>
<dbReference type="RefSeq" id="WP_390298144.1">
    <property type="nucleotide sequence ID" value="NZ_JBHSFU010000009.1"/>
</dbReference>
<keyword evidence="2" id="KW-0238">DNA-binding</keyword>
<proteinExistence type="predicted"/>
<dbReference type="EMBL" id="JBHSFU010000009">
    <property type="protein sequence ID" value="MFC4559549.1"/>
    <property type="molecule type" value="Genomic_DNA"/>
</dbReference>
<evidence type="ECO:0000313" key="6">
    <source>
        <dbReference type="Proteomes" id="UP001595989"/>
    </source>
</evidence>
<dbReference type="PANTHER" id="PTHR38445:SF10">
    <property type="entry name" value="GNTR-FAMILY TRANSCRIPTIONAL REGULATOR"/>
    <property type="match status" value="1"/>
</dbReference>
<sequence length="128" mass="14498">MMIGADGNKPIYIQISDWIENEILNGNFREDEKVCSQYKLAEIFNINPATAAKGLNLLSDEEILYNKRGLGKFVSREARALILDKRKNQTLKGLVRDTVIEAERLDVSTEELIDMIKAVTKIRKGDAE</sequence>
<comment type="caution">
    <text evidence="5">The sequence shown here is derived from an EMBL/GenBank/DDBJ whole genome shotgun (WGS) entry which is preliminary data.</text>
</comment>
<keyword evidence="1" id="KW-0805">Transcription regulation</keyword>
<evidence type="ECO:0000256" key="2">
    <source>
        <dbReference type="ARBA" id="ARBA00023125"/>
    </source>
</evidence>
<dbReference type="PANTHER" id="PTHR38445">
    <property type="entry name" value="HTH-TYPE TRANSCRIPTIONAL REPRESSOR YTRA"/>
    <property type="match status" value="1"/>
</dbReference>
<reference evidence="6" key="1">
    <citation type="journal article" date="2019" name="Int. J. Syst. Evol. Microbiol.">
        <title>The Global Catalogue of Microorganisms (GCM) 10K type strain sequencing project: providing services to taxonomists for standard genome sequencing and annotation.</title>
        <authorList>
            <consortium name="The Broad Institute Genomics Platform"/>
            <consortium name="The Broad Institute Genome Sequencing Center for Infectious Disease"/>
            <person name="Wu L."/>
            <person name="Ma J."/>
        </authorList>
    </citation>
    <scope>NUCLEOTIDE SEQUENCE [LARGE SCALE GENOMIC DNA]</scope>
    <source>
        <strain evidence="6">CGMCC 4.7426</strain>
    </source>
</reference>
<dbReference type="Proteomes" id="UP001595989">
    <property type="component" value="Unassembled WGS sequence"/>
</dbReference>
<organism evidence="5 6">
    <name type="scientific">Virgibacillus kekensis</name>
    <dbReference type="NCBI Taxonomy" id="202261"/>
    <lineage>
        <taxon>Bacteria</taxon>
        <taxon>Bacillati</taxon>
        <taxon>Bacillota</taxon>
        <taxon>Bacilli</taxon>
        <taxon>Bacillales</taxon>
        <taxon>Bacillaceae</taxon>
        <taxon>Virgibacillus</taxon>
    </lineage>
</organism>
<dbReference type="InterPro" id="IPR000524">
    <property type="entry name" value="Tscrpt_reg_HTH_GntR"/>
</dbReference>
<dbReference type="Gene3D" id="1.10.10.10">
    <property type="entry name" value="Winged helix-like DNA-binding domain superfamily/Winged helix DNA-binding domain"/>
    <property type="match status" value="1"/>
</dbReference>
<keyword evidence="3" id="KW-0804">Transcription</keyword>
<evidence type="ECO:0000256" key="1">
    <source>
        <dbReference type="ARBA" id="ARBA00023015"/>
    </source>
</evidence>
<evidence type="ECO:0000313" key="5">
    <source>
        <dbReference type="EMBL" id="MFC4559549.1"/>
    </source>
</evidence>